<organism evidence="1 3">
    <name type="scientific">Butyricimonas paravirosa</name>
    <dbReference type="NCBI Taxonomy" id="1472417"/>
    <lineage>
        <taxon>Bacteria</taxon>
        <taxon>Pseudomonadati</taxon>
        <taxon>Bacteroidota</taxon>
        <taxon>Bacteroidia</taxon>
        <taxon>Bacteroidales</taxon>
        <taxon>Odoribacteraceae</taxon>
        <taxon>Butyricimonas</taxon>
    </lineage>
</organism>
<reference evidence="2 4" key="1">
    <citation type="submission" date="2019-09" db="EMBL/GenBank/DDBJ databases">
        <title>Butyricimonas paravirosa DSM 105722 (=214-4 = JCM 18677 = CCUG 65563).</title>
        <authorList>
            <person name="Le Roy T."/>
            <person name="Cani P.D."/>
        </authorList>
    </citation>
    <scope>NUCLEOTIDE SEQUENCE [LARGE SCALE GENOMIC DNA]</scope>
    <source>
        <strain evidence="2 4">DSM 105722</strain>
    </source>
</reference>
<dbReference type="GeneID" id="86891214"/>
<evidence type="ECO:0000313" key="2">
    <source>
        <dbReference type="EMBL" id="WOF12199.1"/>
    </source>
</evidence>
<evidence type="ECO:0000313" key="4">
    <source>
        <dbReference type="Proteomes" id="UP001302374"/>
    </source>
</evidence>
<dbReference type="AlphaFoldDB" id="A0A7X5YHW6"/>
<dbReference type="EMBL" id="JAATLI010000014">
    <property type="protein sequence ID" value="NJC19922.1"/>
    <property type="molecule type" value="Genomic_DNA"/>
</dbReference>
<accession>A0A7X5YHW6</accession>
<dbReference type="Proteomes" id="UP000576368">
    <property type="component" value="Unassembled WGS sequence"/>
</dbReference>
<reference evidence="1 3" key="2">
    <citation type="submission" date="2020-03" db="EMBL/GenBank/DDBJ databases">
        <title>Genomic Encyclopedia of Type Strains, Phase IV (KMG-IV): sequencing the most valuable type-strain genomes for metagenomic binning, comparative biology and taxonomic classification.</title>
        <authorList>
            <person name="Goeker M."/>
        </authorList>
    </citation>
    <scope>NUCLEOTIDE SEQUENCE [LARGE SCALE GENOMIC DNA]</scope>
    <source>
        <strain evidence="1 3">DSM 105722</strain>
    </source>
</reference>
<keyword evidence="4" id="KW-1185">Reference proteome</keyword>
<evidence type="ECO:0000313" key="1">
    <source>
        <dbReference type="EMBL" id="NJC19922.1"/>
    </source>
</evidence>
<dbReference type="PROSITE" id="PS51257">
    <property type="entry name" value="PROKAR_LIPOPROTEIN"/>
    <property type="match status" value="1"/>
</dbReference>
<dbReference type="Gene3D" id="3.40.390.70">
    <property type="match status" value="1"/>
</dbReference>
<evidence type="ECO:0008006" key="5">
    <source>
        <dbReference type="Google" id="ProtNLM"/>
    </source>
</evidence>
<dbReference type="Proteomes" id="UP001302374">
    <property type="component" value="Chromosome"/>
</dbReference>
<evidence type="ECO:0000313" key="3">
    <source>
        <dbReference type="Proteomes" id="UP000576368"/>
    </source>
</evidence>
<gene>
    <name evidence="2" type="ORF">F1644_07930</name>
    <name evidence="1" type="ORF">GGR15_003565</name>
</gene>
<proteinExistence type="predicted"/>
<dbReference type="RefSeq" id="WP_087421983.1">
    <property type="nucleotide sequence ID" value="NZ_BMPA01000013.1"/>
</dbReference>
<name>A0A7X5YHW6_9BACT</name>
<dbReference type="EMBL" id="CP043839">
    <property type="protein sequence ID" value="WOF12199.1"/>
    <property type="molecule type" value="Genomic_DNA"/>
</dbReference>
<protein>
    <recommendedName>
        <fullName evidence="5">Lipoprotein</fullName>
    </recommendedName>
</protein>
<sequence>MKMKYMISIILGLVFWMGCSDDENLSPSDVPEYEITLPQGEHEYDDRIVNWFDRTGVYLLYKFNPADAYFNVDQTWAEAYRDTSLVYTWYTFGEGDYVENNTAYVDGVAYELGISFKTDGSWFEYSIVDGKLLEVEASFKNSGTFSVQEADEAYVGDQLALLEELFLNFYPDSILHNYMPLKVLLGRELKRSAGTDLSYTSVFNNLILSHGDESITTLTVEKKKELKVDLHMWFINERLKEKLSFDEFFEAADYSWVGGSYSDRPAKNECYGLGFVVWPSSYINLDIVQDEDLSAYLEMIIGNSYETLTAEPENGDYNANDYTGILHLKKDVNEKIKERYDILIQEFKRLGVDLQAIGNRVVKN</sequence>